<evidence type="ECO:0000313" key="4">
    <source>
        <dbReference type="Proteomes" id="UP000198393"/>
    </source>
</evidence>
<evidence type="ECO:0000313" key="3">
    <source>
        <dbReference type="EMBL" id="SNS92757.1"/>
    </source>
</evidence>
<dbReference type="InterPro" id="IPR024623">
    <property type="entry name" value="YtxH"/>
</dbReference>
<gene>
    <name evidence="3" type="ORF">SAMN05421640_1659</name>
</gene>
<dbReference type="AlphaFoldDB" id="A0A239IGN1"/>
<feature type="transmembrane region" description="Helical" evidence="2">
    <location>
        <begin position="6"/>
        <end position="26"/>
    </location>
</feature>
<keyword evidence="1" id="KW-0175">Coiled coil</keyword>
<sequence>MSRAGGSFFAFLLGVVTGGVLGILYAPDKGTNTRDKLTFQLDKLKKQLEGFVNEVADGKEVFGNDAKNQGEKIVKDAKDKAERLLDDVNGLISQIQKD</sequence>
<proteinExistence type="predicted"/>
<protein>
    <submittedName>
        <fullName evidence="3">Gas vesicle protein</fullName>
    </submittedName>
</protein>
<feature type="coiled-coil region" evidence="1">
    <location>
        <begin position="34"/>
        <end position="98"/>
    </location>
</feature>
<dbReference type="Pfam" id="PF12732">
    <property type="entry name" value="YtxH"/>
    <property type="match status" value="1"/>
</dbReference>
<accession>A0A239IGN1</accession>
<dbReference type="EMBL" id="FZPD01000003">
    <property type="protein sequence ID" value="SNS92757.1"/>
    <property type="molecule type" value="Genomic_DNA"/>
</dbReference>
<organism evidence="3 4">
    <name type="scientific">Ekhidna lutea</name>
    <dbReference type="NCBI Taxonomy" id="447679"/>
    <lineage>
        <taxon>Bacteria</taxon>
        <taxon>Pseudomonadati</taxon>
        <taxon>Bacteroidota</taxon>
        <taxon>Cytophagia</taxon>
        <taxon>Cytophagales</taxon>
        <taxon>Reichenbachiellaceae</taxon>
        <taxon>Ekhidna</taxon>
    </lineage>
</organism>
<dbReference type="OrthoDB" id="598035at2"/>
<keyword evidence="2" id="KW-1133">Transmembrane helix</keyword>
<evidence type="ECO:0000256" key="1">
    <source>
        <dbReference type="SAM" id="Coils"/>
    </source>
</evidence>
<name>A0A239IGN1_EKHLU</name>
<keyword evidence="4" id="KW-1185">Reference proteome</keyword>
<keyword evidence="2" id="KW-0472">Membrane</keyword>
<dbReference type="Proteomes" id="UP000198393">
    <property type="component" value="Unassembled WGS sequence"/>
</dbReference>
<dbReference type="RefSeq" id="WP_089356405.1">
    <property type="nucleotide sequence ID" value="NZ_FZPD01000003.1"/>
</dbReference>
<keyword evidence="2" id="KW-0812">Transmembrane</keyword>
<evidence type="ECO:0000256" key="2">
    <source>
        <dbReference type="SAM" id="Phobius"/>
    </source>
</evidence>
<reference evidence="3 4" key="1">
    <citation type="submission" date="2017-06" db="EMBL/GenBank/DDBJ databases">
        <authorList>
            <person name="Kim H.J."/>
            <person name="Triplett B.A."/>
        </authorList>
    </citation>
    <scope>NUCLEOTIDE SEQUENCE [LARGE SCALE GENOMIC DNA]</scope>
    <source>
        <strain evidence="3 4">DSM 19307</strain>
    </source>
</reference>